<keyword evidence="10 12" id="KW-0326">Glycosidase</keyword>
<reference evidence="17" key="1">
    <citation type="journal article" date="2019" name="Int. J. Syst. Evol. Microbiol.">
        <title>The Global Catalogue of Microorganisms (GCM) 10K type strain sequencing project: providing services to taxonomists for standard genome sequencing and annotation.</title>
        <authorList>
            <consortium name="The Broad Institute Genomics Platform"/>
            <consortium name="The Broad Institute Genome Sequencing Center for Infectious Disease"/>
            <person name="Wu L."/>
            <person name="Ma J."/>
        </authorList>
    </citation>
    <scope>NUCLEOTIDE SEQUENCE [LARGE SCALE GENOMIC DNA]</scope>
    <source>
        <strain evidence="17">JCM 3146</strain>
    </source>
</reference>
<dbReference type="EMBL" id="BAAABM010000073">
    <property type="protein sequence ID" value="GAA0372553.1"/>
    <property type="molecule type" value="Genomic_DNA"/>
</dbReference>
<dbReference type="InterPro" id="IPR006047">
    <property type="entry name" value="GH13_cat_dom"/>
</dbReference>
<comment type="caution">
    <text evidence="16">The sequence shown here is derived from an EMBL/GenBank/DDBJ whole genome shotgun (WGS) entry which is preliminary data.</text>
</comment>
<keyword evidence="6" id="KW-0479">Metal-binding</keyword>
<keyword evidence="17" id="KW-1185">Reference proteome</keyword>
<dbReference type="EC" id="3.2.1.1" evidence="4 12"/>
<evidence type="ECO:0000256" key="7">
    <source>
        <dbReference type="ARBA" id="ARBA00022801"/>
    </source>
</evidence>
<evidence type="ECO:0000256" key="11">
    <source>
        <dbReference type="RuleBase" id="RU003615"/>
    </source>
</evidence>
<feature type="chain" id="PRO_5045194953" description="Alpha-amylase" evidence="14">
    <location>
        <begin position="24"/>
        <end position="580"/>
    </location>
</feature>
<evidence type="ECO:0000259" key="15">
    <source>
        <dbReference type="PROSITE" id="PS51166"/>
    </source>
</evidence>
<dbReference type="SUPFAM" id="SSF49452">
    <property type="entry name" value="Starch-binding domain-like"/>
    <property type="match status" value="1"/>
</dbReference>
<keyword evidence="9 12" id="KW-0119">Carbohydrate metabolism</keyword>
<dbReference type="InterPro" id="IPR013780">
    <property type="entry name" value="Glyco_hydro_b"/>
</dbReference>
<dbReference type="Gene3D" id="2.60.40.10">
    <property type="entry name" value="Immunoglobulins"/>
    <property type="match status" value="1"/>
</dbReference>
<feature type="signal peptide" evidence="14">
    <location>
        <begin position="1"/>
        <end position="23"/>
    </location>
</feature>
<accession>A0ABP3HKM9</accession>
<dbReference type="SUPFAM" id="SSF51011">
    <property type="entry name" value="Glycosyl hydrolase domain"/>
    <property type="match status" value="1"/>
</dbReference>
<protein>
    <recommendedName>
        <fullName evidence="5 12">Alpha-amylase</fullName>
        <ecNumber evidence="4 12">3.2.1.1</ecNumber>
    </recommendedName>
</protein>
<evidence type="ECO:0000256" key="12">
    <source>
        <dbReference type="RuleBase" id="RU361134"/>
    </source>
</evidence>
<evidence type="ECO:0000256" key="8">
    <source>
        <dbReference type="ARBA" id="ARBA00022837"/>
    </source>
</evidence>
<organism evidence="16 17">
    <name type="scientific">Actinoallomurus spadix</name>
    <dbReference type="NCBI Taxonomy" id="79912"/>
    <lineage>
        <taxon>Bacteria</taxon>
        <taxon>Bacillati</taxon>
        <taxon>Actinomycetota</taxon>
        <taxon>Actinomycetes</taxon>
        <taxon>Streptosporangiales</taxon>
        <taxon>Thermomonosporaceae</taxon>
        <taxon>Actinoallomurus</taxon>
    </lineage>
</organism>
<gene>
    <name evidence="16" type="ORF">GCM10010151_73140</name>
</gene>
<proteinExistence type="inferred from homology"/>
<dbReference type="SUPFAM" id="SSF51445">
    <property type="entry name" value="(Trans)glycosidases"/>
    <property type="match status" value="1"/>
</dbReference>
<evidence type="ECO:0000256" key="4">
    <source>
        <dbReference type="ARBA" id="ARBA00012595"/>
    </source>
</evidence>
<evidence type="ECO:0000256" key="10">
    <source>
        <dbReference type="ARBA" id="ARBA00023295"/>
    </source>
</evidence>
<keyword evidence="14" id="KW-0732">Signal</keyword>
<evidence type="ECO:0000313" key="16">
    <source>
        <dbReference type="EMBL" id="GAA0372553.1"/>
    </source>
</evidence>
<evidence type="ECO:0000256" key="2">
    <source>
        <dbReference type="ARBA" id="ARBA00001913"/>
    </source>
</evidence>
<comment type="cofactor">
    <cofactor evidence="2">
        <name>Ca(2+)</name>
        <dbReference type="ChEBI" id="CHEBI:29108"/>
    </cofactor>
</comment>
<dbReference type="Pfam" id="PF00686">
    <property type="entry name" value="CBM_20"/>
    <property type="match status" value="1"/>
</dbReference>
<evidence type="ECO:0000256" key="3">
    <source>
        <dbReference type="ARBA" id="ARBA00008061"/>
    </source>
</evidence>
<name>A0ABP3HKM9_9ACTN</name>
<dbReference type="PANTHER" id="PTHR43447">
    <property type="entry name" value="ALPHA-AMYLASE"/>
    <property type="match status" value="1"/>
</dbReference>
<dbReference type="InterPro" id="IPR013784">
    <property type="entry name" value="Carb-bd-like_fold"/>
</dbReference>
<feature type="domain" description="CBM20" evidence="15">
    <location>
        <begin position="480"/>
        <end position="580"/>
    </location>
</feature>
<evidence type="ECO:0000256" key="6">
    <source>
        <dbReference type="ARBA" id="ARBA00022723"/>
    </source>
</evidence>
<dbReference type="Gene3D" id="2.60.40.1180">
    <property type="entry name" value="Golgi alpha-mannosidase II"/>
    <property type="match status" value="1"/>
</dbReference>
<dbReference type="InterPro" id="IPR031319">
    <property type="entry name" value="A-amylase_C"/>
</dbReference>
<keyword evidence="8" id="KW-0106">Calcium</keyword>
<dbReference type="Pfam" id="PF00128">
    <property type="entry name" value="Alpha-amylase"/>
    <property type="match status" value="1"/>
</dbReference>
<dbReference type="InterPro" id="IPR006046">
    <property type="entry name" value="Alpha_amylase"/>
</dbReference>
<dbReference type="RefSeq" id="WP_252810488.1">
    <property type="nucleotide sequence ID" value="NZ_BAAABM010000073.1"/>
</dbReference>
<comment type="similarity">
    <text evidence="3 11">Belongs to the glycosyl hydrolase 13 family.</text>
</comment>
<evidence type="ECO:0000256" key="5">
    <source>
        <dbReference type="ARBA" id="ARBA00017303"/>
    </source>
</evidence>
<feature type="region of interest" description="Disordered" evidence="13">
    <location>
        <begin position="553"/>
        <end position="580"/>
    </location>
</feature>
<dbReference type="InterPro" id="IPR002044">
    <property type="entry name" value="CBM20"/>
</dbReference>
<dbReference type="Gene3D" id="3.20.20.80">
    <property type="entry name" value="Glycosidases"/>
    <property type="match status" value="1"/>
</dbReference>
<evidence type="ECO:0000256" key="14">
    <source>
        <dbReference type="SAM" id="SignalP"/>
    </source>
</evidence>
<keyword evidence="7 12" id="KW-0378">Hydrolase</keyword>
<dbReference type="CDD" id="cd11317">
    <property type="entry name" value="AmyAc_bac_euk_AmyA"/>
    <property type="match status" value="1"/>
</dbReference>
<dbReference type="InterPro" id="IPR006048">
    <property type="entry name" value="A-amylase/branching_C"/>
</dbReference>
<feature type="compositionally biased region" description="Polar residues" evidence="13">
    <location>
        <begin position="556"/>
        <end position="580"/>
    </location>
</feature>
<dbReference type="SMART" id="SM00632">
    <property type="entry name" value="Aamy_C"/>
    <property type="match status" value="1"/>
</dbReference>
<sequence>MLKRLLPALALALAATIAPVAGAGPATASPTGDHDVIANLFEWNWNSVASECTNVLGPKGYGAVQVAPPEDSLTRGGHPWWEVYQPADYDVNSRMGTRAQFAAMVSACHAAGVKVYADAVINHMTGQGSASYGGRTFSKYDYPGIYSSADFHTYPADCPESDDQIHNWNDYTEVTKCELSSLSDLRTESDYVRGKIAGYLNDLLSLGVDGFRVDAAKHIGATDLAAIEGKLTKSAYVYQEVMPGSGGSLAPSAFEGTGDLLEFVYGQKLKEQFNGAIANLQSFGQSWGMEPSNKSVVFVANHDTERNGSTLSYKDGTKYRLATIFSLAWNFGTPQVYSGFDFSGSDDSPPANGNGYVANTNCASGWQGCLDRVLGGMVGWHNAVKGTSVANWWSDGSNQIAFGRGAKGYVAINNSGSTLSRTFATGLPAGTYCDVIGGGVSAGKCTGTAVTVDGSGNATFSVAPGTAVAIDVAATGTGGGGGTGVVQVTFNEYATTYYGQNVFVIGSIPALGGWAPGSAVALSSAGYPTWSATVSLPANTTFQYKYVKKNPDGSVTWESDPNRSYTTGSGGTATVSDSWR</sequence>
<dbReference type="InterPro" id="IPR013783">
    <property type="entry name" value="Ig-like_fold"/>
</dbReference>
<dbReference type="SMART" id="SM01065">
    <property type="entry name" value="CBM_2"/>
    <property type="match status" value="1"/>
</dbReference>
<evidence type="ECO:0000256" key="1">
    <source>
        <dbReference type="ARBA" id="ARBA00000548"/>
    </source>
</evidence>
<dbReference type="SMART" id="SM00642">
    <property type="entry name" value="Aamy"/>
    <property type="match status" value="1"/>
</dbReference>
<dbReference type="PRINTS" id="PR00110">
    <property type="entry name" value="ALPHAAMYLASE"/>
</dbReference>
<dbReference type="Proteomes" id="UP001501822">
    <property type="component" value="Unassembled WGS sequence"/>
</dbReference>
<evidence type="ECO:0000256" key="13">
    <source>
        <dbReference type="SAM" id="MobiDB-lite"/>
    </source>
</evidence>
<dbReference type="PROSITE" id="PS51166">
    <property type="entry name" value="CBM20"/>
    <property type="match status" value="1"/>
</dbReference>
<evidence type="ECO:0000256" key="9">
    <source>
        <dbReference type="ARBA" id="ARBA00023277"/>
    </source>
</evidence>
<dbReference type="CDD" id="cd05808">
    <property type="entry name" value="CBM20_alpha_amylase"/>
    <property type="match status" value="1"/>
</dbReference>
<evidence type="ECO:0000313" key="17">
    <source>
        <dbReference type="Proteomes" id="UP001501822"/>
    </source>
</evidence>
<comment type="catalytic activity">
    <reaction evidence="1 12">
        <text>Endohydrolysis of (1-&gt;4)-alpha-D-glucosidic linkages in polysaccharides containing three or more (1-&gt;4)-alpha-linked D-glucose units.</text>
        <dbReference type="EC" id="3.2.1.1"/>
    </reaction>
</comment>
<dbReference type="InterPro" id="IPR017853">
    <property type="entry name" value="GH"/>
</dbReference>
<dbReference type="Pfam" id="PF02806">
    <property type="entry name" value="Alpha-amylase_C"/>
    <property type="match status" value="1"/>
</dbReference>